<name>R6WM76_9FIRM</name>
<keyword evidence="2 3" id="KW-0472">Membrane</keyword>
<proteinExistence type="inferred from homology"/>
<evidence type="ECO:0000256" key="1">
    <source>
        <dbReference type="ARBA" id="ARBA00010692"/>
    </source>
</evidence>
<accession>R6WM76</accession>
<dbReference type="PANTHER" id="PTHR34295:SF1">
    <property type="entry name" value="BIOTIN TRANSPORTER BIOY"/>
    <property type="match status" value="1"/>
</dbReference>
<keyword evidence="3" id="KW-0812">Transmembrane</keyword>
<keyword evidence="2" id="KW-1003">Cell membrane</keyword>
<organism evidence="4">
    <name type="scientific">Phascolarctobacterium succinatutens CAG:287</name>
    <dbReference type="NCBI Taxonomy" id="1263101"/>
    <lineage>
        <taxon>Bacteria</taxon>
        <taxon>Bacillati</taxon>
        <taxon>Bacillota</taxon>
        <taxon>Negativicutes</taxon>
        <taxon>Acidaminococcales</taxon>
        <taxon>Acidaminococcaceae</taxon>
        <taxon>Phascolarctobacterium</taxon>
    </lineage>
</organism>
<dbReference type="GO" id="GO:0005886">
    <property type="term" value="C:plasma membrane"/>
    <property type="evidence" value="ECO:0007669"/>
    <property type="project" value="UniProtKB-SubCell"/>
</dbReference>
<evidence type="ECO:0000313" key="4">
    <source>
        <dbReference type="EMBL" id="CDD12273.1"/>
    </source>
</evidence>
<feature type="transmembrane region" description="Helical" evidence="3">
    <location>
        <begin position="132"/>
        <end position="153"/>
    </location>
</feature>
<comment type="similarity">
    <text evidence="1 2">Belongs to the BioY family.</text>
</comment>
<dbReference type="HOGENOM" id="CLU_077931_1_1_9"/>
<dbReference type="PANTHER" id="PTHR34295">
    <property type="entry name" value="BIOTIN TRANSPORTER BIOY"/>
    <property type="match status" value="1"/>
</dbReference>
<evidence type="ECO:0000256" key="2">
    <source>
        <dbReference type="PIRNR" id="PIRNR016661"/>
    </source>
</evidence>
<dbReference type="Proteomes" id="UP000014937">
    <property type="component" value="Unassembled WGS sequence"/>
</dbReference>
<keyword evidence="2" id="KW-0813">Transport</keyword>
<feature type="transmembrane region" description="Helical" evidence="3">
    <location>
        <begin position="165"/>
        <end position="187"/>
    </location>
</feature>
<dbReference type="GO" id="GO:0015225">
    <property type="term" value="F:biotin transmembrane transporter activity"/>
    <property type="evidence" value="ECO:0007669"/>
    <property type="project" value="UniProtKB-UniRule"/>
</dbReference>
<dbReference type="Gene3D" id="1.10.1760.20">
    <property type="match status" value="1"/>
</dbReference>
<comment type="subcellular location">
    <subcellularLocation>
        <location evidence="2">Cell membrane</location>
        <topology evidence="2">Multi-pass membrane protein</topology>
    </subcellularLocation>
</comment>
<reference evidence="4" key="1">
    <citation type="submission" date="2012-11" db="EMBL/GenBank/DDBJ databases">
        <title>Dependencies among metagenomic species, viruses, plasmids and units of genetic variation.</title>
        <authorList>
            <person name="Nielsen H.B."/>
            <person name="Almeida M."/>
            <person name="Juncker A.S."/>
            <person name="Rasmussen S."/>
            <person name="Li J."/>
            <person name="Sunagawa S."/>
            <person name="Plichta D."/>
            <person name="Gautier L."/>
            <person name="Le Chatelier E."/>
            <person name="Peletier E."/>
            <person name="Bonde I."/>
            <person name="Nielsen T."/>
            <person name="Manichanh C."/>
            <person name="Arumugam M."/>
            <person name="Batto J."/>
            <person name="Santos M.B.Q.D."/>
            <person name="Blom N."/>
            <person name="Borruel N."/>
            <person name="Burgdorf K.S."/>
            <person name="Boumezbeur F."/>
            <person name="Casellas F."/>
            <person name="Dore J."/>
            <person name="Guarner F."/>
            <person name="Hansen T."/>
            <person name="Hildebrand F."/>
            <person name="Kaas R.S."/>
            <person name="Kennedy S."/>
            <person name="Kristiansen K."/>
            <person name="Kultima J.R."/>
            <person name="Leonard P."/>
            <person name="Levenez F."/>
            <person name="Lund O."/>
            <person name="Moumen B."/>
            <person name="Le Paslier D."/>
            <person name="Pons N."/>
            <person name="Pedersen O."/>
            <person name="Prifti E."/>
            <person name="Qin J."/>
            <person name="Raes J."/>
            <person name="Tap J."/>
            <person name="Tims S."/>
            <person name="Ussery D.W."/>
            <person name="Yamada T."/>
            <person name="MetaHit consortium"/>
            <person name="Renault P."/>
            <person name="Sicheritz-Ponten T."/>
            <person name="Bork P."/>
            <person name="Wang J."/>
            <person name="Brunak S."/>
            <person name="Ehrlich S.D."/>
        </authorList>
    </citation>
    <scope>NUCLEOTIDE SEQUENCE [LARGE SCALE GENOMIC DNA]</scope>
</reference>
<feature type="transmembrane region" description="Helical" evidence="3">
    <location>
        <begin position="25"/>
        <end position="43"/>
    </location>
</feature>
<feature type="transmembrane region" description="Helical" evidence="3">
    <location>
        <begin position="75"/>
        <end position="94"/>
    </location>
</feature>
<dbReference type="AlphaFoldDB" id="R6WM76"/>
<feature type="transmembrane region" description="Helical" evidence="3">
    <location>
        <begin position="100"/>
        <end position="120"/>
    </location>
</feature>
<comment type="caution">
    <text evidence="4">The sequence shown here is derived from an EMBL/GenBank/DDBJ whole genome shotgun (WGS) entry which is preliminary data.</text>
</comment>
<sequence length="195" mass="21016">MEMTTSGTEINKNHRGASVNKTAEMTRMALMVAMNCVSAYIIIPLPFSLSPIALQTLIVNLTGYVLNAKQAFMTMLVYLLVGLAGVPVFTGGSAGPGKLFGPTGGYIIGFLFTAVFLAYFRGEKYSFKRYALLGCVIGIPLIYVFGVVQLKLITGMGWDKAIMTGALPFIPLDIVKCLAAAVIAYPINRIFANNR</sequence>
<dbReference type="InterPro" id="IPR003784">
    <property type="entry name" value="BioY"/>
</dbReference>
<protein>
    <recommendedName>
        <fullName evidence="2">Biotin transporter</fullName>
    </recommendedName>
</protein>
<evidence type="ECO:0000256" key="3">
    <source>
        <dbReference type="SAM" id="Phobius"/>
    </source>
</evidence>
<dbReference type="Pfam" id="PF02632">
    <property type="entry name" value="BioY"/>
    <property type="match status" value="1"/>
</dbReference>
<dbReference type="PIRSF" id="PIRSF016661">
    <property type="entry name" value="BioY"/>
    <property type="match status" value="1"/>
</dbReference>
<dbReference type="EMBL" id="CBGL010000121">
    <property type="protein sequence ID" value="CDD12273.1"/>
    <property type="molecule type" value="Genomic_DNA"/>
</dbReference>
<gene>
    <name evidence="4" type="ORF">BN587_00930</name>
</gene>
<keyword evidence="3" id="KW-1133">Transmembrane helix</keyword>